<feature type="transmembrane region" description="Helical" evidence="2">
    <location>
        <begin position="1125"/>
        <end position="1146"/>
    </location>
</feature>
<dbReference type="EMBL" id="KZ819602">
    <property type="protein sequence ID" value="PWN38419.1"/>
    <property type="molecule type" value="Genomic_DNA"/>
</dbReference>
<dbReference type="Proteomes" id="UP000245771">
    <property type="component" value="Unassembled WGS sequence"/>
</dbReference>
<protein>
    <recommendedName>
        <fullName evidence="3">LCCL domain-containing protein</fullName>
    </recommendedName>
</protein>
<dbReference type="STRING" id="1280837.A0A316VLB7"/>
<dbReference type="PANTHER" id="PTHR31331">
    <property type="entry name" value="LCCL DOMAIN PROTEIN (AFU_ORTHOLOGUE AFUA_5G08630)"/>
    <property type="match status" value="1"/>
</dbReference>
<dbReference type="RefSeq" id="XP_025358721.1">
    <property type="nucleotide sequence ID" value="XM_025498483.1"/>
</dbReference>
<dbReference type="InterPro" id="IPR051957">
    <property type="entry name" value="CRISP-LCCL_domain"/>
</dbReference>
<organism evidence="4 5">
    <name type="scientific">Meira miltonrushii</name>
    <dbReference type="NCBI Taxonomy" id="1280837"/>
    <lineage>
        <taxon>Eukaryota</taxon>
        <taxon>Fungi</taxon>
        <taxon>Dikarya</taxon>
        <taxon>Basidiomycota</taxon>
        <taxon>Ustilaginomycotina</taxon>
        <taxon>Exobasidiomycetes</taxon>
        <taxon>Exobasidiales</taxon>
        <taxon>Brachybasidiaceae</taxon>
        <taxon>Meira</taxon>
    </lineage>
</organism>
<dbReference type="PANTHER" id="PTHR31331:SF1">
    <property type="entry name" value="CYSTEINE RICH SECRETORY PROTEIN LCCL DOMAIN CONTAINING 2"/>
    <property type="match status" value="1"/>
</dbReference>
<name>A0A316VLB7_9BASI</name>
<accession>A0A316VLB7</accession>
<evidence type="ECO:0000313" key="5">
    <source>
        <dbReference type="Proteomes" id="UP000245771"/>
    </source>
</evidence>
<proteinExistence type="predicted"/>
<feature type="region of interest" description="Disordered" evidence="1">
    <location>
        <begin position="181"/>
        <end position="206"/>
    </location>
</feature>
<dbReference type="InterPro" id="IPR004043">
    <property type="entry name" value="LCCL"/>
</dbReference>
<dbReference type="OrthoDB" id="441660at2759"/>
<feature type="transmembrane region" description="Helical" evidence="2">
    <location>
        <begin position="1050"/>
        <end position="1072"/>
    </location>
</feature>
<dbReference type="PROSITE" id="PS50820">
    <property type="entry name" value="LCCL"/>
    <property type="match status" value="1"/>
</dbReference>
<feature type="transmembrane region" description="Helical" evidence="2">
    <location>
        <begin position="1158"/>
        <end position="1179"/>
    </location>
</feature>
<reference evidence="4 5" key="1">
    <citation type="journal article" date="2018" name="Mol. Biol. Evol.">
        <title>Broad Genomic Sampling Reveals a Smut Pathogenic Ancestry of the Fungal Clade Ustilaginomycotina.</title>
        <authorList>
            <person name="Kijpornyongpan T."/>
            <person name="Mondo S.J."/>
            <person name="Barry K."/>
            <person name="Sandor L."/>
            <person name="Lee J."/>
            <person name="Lipzen A."/>
            <person name="Pangilinan J."/>
            <person name="LaButti K."/>
            <person name="Hainaut M."/>
            <person name="Henrissat B."/>
            <person name="Grigoriev I.V."/>
            <person name="Spatafora J.W."/>
            <person name="Aime M.C."/>
        </authorList>
    </citation>
    <scope>NUCLEOTIDE SEQUENCE [LARGE SCALE GENOMIC DNA]</scope>
    <source>
        <strain evidence="4 5">MCA 3882</strain>
    </source>
</reference>
<feature type="transmembrane region" description="Helical" evidence="2">
    <location>
        <begin position="1092"/>
        <end position="1113"/>
    </location>
</feature>
<feature type="transmembrane region" description="Helical" evidence="2">
    <location>
        <begin position="808"/>
        <end position="828"/>
    </location>
</feature>
<dbReference type="Gene3D" id="2.170.130.20">
    <property type="entry name" value="LCCL-like domain"/>
    <property type="match status" value="1"/>
</dbReference>
<keyword evidence="5" id="KW-1185">Reference proteome</keyword>
<feature type="transmembrane region" description="Helical" evidence="2">
    <location>
        <begin position="1185"/>
        <end position="1214"/>
    </location>
</feature>
<evidence type="ECO:0000313" key="4">
    <source>
        <dbReference type="EMBL" id="PWN38419.1"/>
    </source>
</evidence>
<feature type="transmembrane region" description="Helical" evidence="2">
    <location>
        <begin position="1027"/>
        <end position="1044"/>
    </location>
</feature>
<keyword evidence="2" id="KW-1133">Transmembrane helix</keyword>
<evidence type="ECO:0000256" key="2">
    <source>
        <dbReference type="SAM" id="Phobius"/>
    </source>
</evidence>
<evidence type="ECO:0000256" key="1">
    <source>
        <dbReference type="SAM" id="MobiDB-lite"/>
    </source>
</evidence>
<dbReference type="InParanoid" id="A0A316VLB7"/>
<feature type="domain" description="LCCL" evidence="3">
    <location>
        <begin position="926"/>
        <end position="978"/>
    </location>
</feature>
<dbReference type="GeneID" id="37020264"/>
<sequence>MVDNDTRQDTPTIAELQKALERVANSIHHFDQASRAWSSYHQGGHNAITGYAWHDFQQFNFEHVVSIRGLRGLKQAINKELSWLEKQASDAGSTDGPCVGSNAIYICTIWQRAINAAKSQGPLVALDATFPIPAVHDTPSASRQQKKPAKVDIVCESGKRWIRISTLKPIGLLSEFRNAESYVSNDDDSEDDESDTEGEQMNGSQTITEMNNRLAKDELDIAAKQSSIVKLINDLNTAASHLAKTSHYGRPAIELLLNRLPLAGITGIEGKFYDDQEKYRYEARLRAIIKYAKECNVEIITAEAEQSSALSAQSLTNFITDGGANELMQIPMPPKLQPSRGTKTLHLDLSALIAFVSHISHMPLPDRAENAEALFAKTHWREEDNDNITEDAEDTEVTNLEGENGEGRGQHSRALSDQLRREMTEDCFFDVLVRHLEDVDDEEPSDGYLHLTCTREARDKMAEIVSLVGGDNEKRRATCLFDQEGRAQDIWKSSRWSKDGDRENRVRSKIVLPVAVIEEDKVSKRQGTNTTTFDEQFVQIAKRSLSLGMQTFDSRSKSSHNAFAALRQTRHTIMSMMTALNHGQTLLTTNISSIKWLVRDMTRLQAHEGNLATYKTGKELDDRIHKAALWVMYPRSLSERMAVPENEISHGSRTLNSDDDIYPMLTPCEEISSKTDSKDASFHHQSIPILQDGHGMRNQSSTFEVRGRSNRFMRFARSFLLGPRPRAQLAIKHYPWWPLASVERGWQKITAPVAWKDPYHHKRNARQDVELAHGANSLQSGTHLSSKVAEEDGDPWWQGVKRDVRLNALHWCILALTLIGWVLGFSFLAKSLWYEGSVVSSDGAQSDTVFYGCTTSFWTANSQCGYNGESCAPFSASSPYNFRCPANCQTTVLGSPRAVGDQLPAWVPLVVGGSNVSSSIESSQAGTDSPYIYRGDSFVCAAAIHAGAIKKSKGGCGSAWLVGAYSGYEGVDRYGISSTPFNSTFPVSFYFDQGVHGEQCEDNRSHGYILNIILLAWIGFVLRPKQIVYFFTLVCVGFFHINFLSEPREYPMSVGDVFGDFLPTLFVAYALWRVNYRFTSQMLNKIPIEGTIWVQGFYWIGVMLDIVFVNVPLSRLVLSDIQDEPGALTSLIVIIVIVLVLAINQIRVIRKTGYLPKYLSMIIIGGILIGLLAAVPTTGLRLHHYIIALAIIPFCAFETRLSLIYSAFLLGVFLNGVGRWSYDGIIQDVAVIRGSATSGSTLPVFLAASNFVGVTPFNGTTPTVINTSSNLTQLSESMSGLVNWEPIPSNQTDQWDSYQLLIDDVLRLQSSQTYYDLGTLANNFIAFNGTGATSSLSSIELANTQSNFTFYPGGQDPSNILATLVSQPHYLRLAYYNSISGNLGDFTRAATVYFNGTFISPPDGAT</sequence>
<keyword evidence="2" id="KW-0812">Transmembrane</keyword>
<keyword evidence="2" id="KW-0472">Membrane</keyword>
<feature type="compositionally biased region" description="Acidic residues" evidence="1">
    <location>
        <begin position="185"/>
        <end position="198"/>
    </location>
</feature>
<dbReference type="SUPFAM" id="SSF69848">
    <property type="entry name" value="LCCL domain"/>
    <property type="match status" value="1"/>
</dbReference>
<dbReference type="InterPro" id="IPR036609">
    <property type="entry name" value="LCCL_sf"/>
</dbReference>
<gene>
    <name evidence="4" type="ORF">FA14DRAFT_159997</name>
</gene>
<dbReference type="Pfam" id="PF03815">
    <property type="entry name" value="LCCL"/>
    <property type="match status" value="1"/>
</dbReference>
<evidence type="ECO:0000259" key="3">
    <source>
        <dbReference type="PROSITE" id="PS50820"/>
    </source>
</evidence>